<keyword evidence="5" id="KW-1185">Reference proteome</keyword>
<dbReference type="SUPFAM" id="SSF57414">
    <property type="entry name" value="Hairpin loop containing domain-like"/>
    <property type="match status" value="2"/>
</dbReference>
<keyword evidence="1" id="KW-0812">Transmembrane</keyword>
<dbReference type="InterPro" id="IPR003609">
    <property type="entry name" value="Pan_app"/>
</dbReference>
<evidence type="ECO:0000259" key="2">
    <source>
        <dbReference type="PROSITE" id="PS50948"/>
    </source>
</evidence>
<feature type="domain" description="Apple" evidence="2">
    <location>
        <begin position="156"/>
        <end position="234"/>
    </location>
</feature>
<dbReference type="GO" id="GO:0009653">
    <property type="term" value="P:anatomical structure morphogenesis"/>
    <property type="evidence" value="ECO:0007669"/>
    <property type="project" value="TreeGrafter"/>
</dbReference>
<dbReference type="InterPro" id="IPR001507">
    <property type="entry name" value="ZP_dom"/>
</dbReference>
<dbReference type="Pfam" id="PF00024">
    <property type="entry name" value="PAN_1"/>
    <property type="match status" value="1"/>
</dbReference>
<dbReference type="SMART" id="SM00241">
    <property type="entry name" value="ZP"/>
    <property type="match status" value="1"/>
</dbReference>
<dbReference type="STRING" id="6277.A0A498S9Y0"/>
<dbReference type="EMBL" id="UPTC01000013">
    <property type="protein sequence ID" value="VBB25393.1"/>
    <property type="molecule type" value="Genomic_DNA"/>
</dbReference>
<evidence type="ECO:0000256" key="1">
    <source>
        <dbReference type="SAM" id="Phobius"/>
    </source>
</evidence>
<keyword evidence="1" id="KW-0472">Membrane</keyword>
<sequence length="648" mass="74470">MEGEVIGKLQTSAFQYCLQHCSKQKKCTAVNFLIGVEDDPICLLVDRTREGSESEMPIPESVIYSAASFCLNQRLSSQCSDGTVWSFERFPNKDLIEDRKQCRAILYNEKAMQCRYLNVSIQNVHNTKKFFKRSEDVDLYENNCFPDHLSMNVAQCQFIRMQSSGFTDFFDQRIANVSNTTECEQLCLTWDSGNCRYFTYHRGTRMCYLSHTSPRTLNKNPLQNYDLNLSSGDLEDCVQFKLKCKPDRMHIYGSSLKMFSGTLMTKNDKIVSCERKFFHVHEFDAEILYNECGMQKTLSPYLTFSNLVMLKEGSTELITVKDKLLKVICHIHSDLEILPPDQHLSFRFLIEDENVTKQMLAKNIQIASQLRNYVTQPRYTMEVMDVNKNPAEVVQIGDEGYLLFTSHEKSIKFSIINLFARDTQSGRTFTIIDSDGCAVPNGMLKNIYRIDENHLQLTIVFNGFSDEADIIYQAYAIPCDEFCDPNNCSQVNSMKNEQIKIKNRVRKRRSVMAPSESRLFQLSGDIYAVKSPNILKLKQKSWKKEGKTNGLRIKSVLMLYEESLTDISDSAEGNPITINQLVCITEDVKCIIILLAICLQALVLVVIIAITYIIIQHCVRQQRHSKIVELSQSIDNKEEAIRRRLSES</sequence>
<organism evidence="4 5">
    <name type="scientific">Acanthocheilonema viteae</name>
    <name type="common">Filarial nematode worm</name>
    <name type="synonym">Dipetalonema viteae</name>
    <dbReference type="NCBI Taxonomy" id="6277"/>
    <lineage>
        <taxon>Eukaryota</taxon>
        <taxon>Metazoa</taxon>
        <taxon>Ecdysozoa</taxon>
        <taxon>Nematoda</taxon>
        <taxon>Chromadorea</taxon>
        <taxon>Rhabditida</taxon>
        <taxon>Spirurina</taxon>
        <taxon>Spiruromorpha</taxon>
        <taxon>Filarioidea</taxon>
        <taxon>Onchocercidae</taxon>
        <taxon>Acanthocheilonema</taxon>
    </lineage>
</organism>
<proteinExistence type="predicted"/>
<dbReference type="Proteomes" id="UP000276991">
    <property type="component" value="Unassembled WGS sequence"/>
</dbReference>
<feature type="transmembrane region" description="Helical" evidence="1">
    <location>
        <begin position="591"/>
        <end position="615"/>
    </location>
</feature>
<evidence type="ECO:0008006" key="6">
    <source>
        <dbReference type="Google" id="ProtNLM"/>
    </source>
</evidence>
<dbReference type="SMART" id="SM00473">
    <property type="entry name" value="PAN_AP"/>
    <property type="match status" value="2"/>
</dbReference>
<gene>
    <name evidence="4" type="ORF">NAV_LOCUS223</name>
</gene>
<feature type="domain" description="ZP" evidence="3">
    <location>
        <begin position="243"/>
        <end position="495"/>
    </location>
</feature>
<dbReference type="InterPro" id="IPR052774">
    <property type="entry name" value="Celegans_DevNeuronal_Protein"/>
</dbReference>
<dbReference type="Gene3D" id="3.50.4.10">
    <property type="entry name" value="Hepatocyte Growth Factor"/>
    <property type="match status" value="1"/>
</dbReference>
<keyword evidence="1" id="KW-1133">Transmembrane helix</keyword>
<protein>
    <recommendedName>
        <fullName evidence="6">Apple domain-containing protein</fullName>
    </recommendedName>
</protein>
<dbReference type="PANTHER" id="PTHR47327">
    <property type="entry name" value="FI18240P1-RELATED"/>
    <property type="match status" value="1"/>
</dbReference>
<dbReference type="OrthoDB" id="5855871at2759"/>
<evidence type="ECO:0000313" key="4">
    <source>
        <dbReference type="EMBL" id="VBB25393.1"/>
    </source>
</evidence>
<dbReference type="PANTHER" id="PTHR47327:SF17">
    <property type="entry name" value="CUTICLIN-LIKE"/>
    <property type="match status" value="1"/>
</dbReference>
<dbReference type="PROSITE" id="PS51034">
    <property type="entry name" value="ZP_2"/>
    <property type="match status" value="1"/>
</dbReference>
<dbReference type="PROSITE" id="PS50948">
    <property type="entry name" value="PAN"/>
    <property type="match status" value="1"/>
</dbReference>
<reference evidence="4 5" key="1">
    <citation type="submission" date="2018-08" db="EMBL/GenBank/DDBJ databases">
        <authorList>
            <person name="Laetsch R D."/>
            <person name="Stevens L."/>
            <person name="Kumar S."/>
            <person name="Blaxter L. M."/>
        </authorList>
    </citation>
    <scope>NUCLEOTIDE SEQUENCE [LARGE SCALE GENOMIC DNA]</scope>
</reference>
<name>A0A498S9Y0_ACAVI</name>
<evidence type="ECO:0000313" key="5">
    <source>
        <dbReference type="Proteomes" id="UP000276991"/>
    </source>
</evidence>
<dbReference type="AlphaFoldDB" id="A0A498S9Y0"/>
<accession>A0A498S9Y0</accession>
<evidence type="ECO:0000259" key="3">
    <source>
        <dbReference type="PROSITE" id="PS51034"/>
    </source>
</evidence>